<keyword evidence="2 10" id="KW-0547">Nucleotide-binding</keyword>
<gene>
    <name evidence="10 12" type="primary">recC</name>
    <name evidence="12" type="ORF">GII14_10400</name>
</gene>
<dbReference type="InterPro" id="IPR013986">
    <property type="entry name" value="DExx_box_DNA_helicase_dom_sf"/>
</dbReference>
<evidence type="ECO:0000313" key="13">
    <source>
        <dbReference type="Proteomes" id="UP000502117"/>
    </source>
</evidence>
<keyword evidence="8 10" id="KW-0238">DNA-binding</keyword>
<comment type="similarity">
    <text evidence="10">Belongs to the RecC family.</text>
</comment>
<dbReference type="GO" id="GO:0005524">
    <property type="term" value="F:ATP binding"/>
    <property type="evidence" value="ECO:0007669"/>
    <property type="project" value="UniProtKB-UniRule"/>
</dbReference>
<sequence length="1227" mass="138186">MFTLIQSNKMELLSATLADRLRDGVPGMSPLSCEQILVQSPGMSTWLRLELARHNGVAAAQEFPLPSSFIWQLCYLLLDDVPKENPFTKAAMTWKLMALLPSLLDRDNFAPLRHYLGDDVELKLFQLSGRIADIFDQYLVYRPEWILGWEQNESPLEIAPQHAWQPELWRELVRYNNQELQQSHYHRANLHQALIETLTGGSDHALEDLPPRLFVFGISSMAPQTLDVLYALASRIEVVMLSLSPCRHYWGDIIEPRARARMALAFEGKKQLPELWEDKLEVGNPILANNGRLGRELLDMVLELPPERLELEELFHPGNTDTLLGGIQNDILEMETLGEPLGPDVSKYLNIARRRPLAATDDSITLRSCHSPLREVETLHDHLLHRLRSDPSLAAKDIMVMLPDVAAYAPYIDAVFSAKSGDHFIPYAIADRGAAQESPLIAGFLNLLALDKSRFGLTDIISILEVPAVLARFGIAQEELEQLKGWLKAAGIRWGRDSHNREELGLPGFDKHSWAFGIRRMLLGYALGDDAELYQGDLPLAGIEGQSAQALGKLLNFIEALDDFREELKQQTPPDERVAQLNALLDAFYLAQEDDAREEINDIRQAIDRFAEELRLSGFSGVLPLTVVWQWFNSTLSESRVGQRYLAGSVNFCTLMPMRSIPFRQVCLLGMNDGVYPRVQHPVGFDLTAHEKPRRGDRSRRLDDRYLFLEALLSARDQLYISYIGHSERDNSERIPSMLVSELLEYIQLCYRPDEAQFTPSSVPTDADEIAALGDLAADALMQRLIIQQPLQPFDARLYSDSELPGSFATQWCPREMFAAQSPAPFIEHELGEETGLKEPELELSALIRFFRNPAQYFCQRVLQLDLRLDIDSQDNDEPFELNALQRYQLQLLMMQDALEDERGELDETLLDKLKAEGLLPMAPFDDLLLDQYRRDIAPAVERTRFLRAELPKPDAIEIALKLEVNGRELLLCGRIEDCYPKGLVNLRPGTTKPKDLLSLYIRHLCLNASGIHRHSYLLDAGHFHAMAPLKAESAKALLGQLAALFELGQHRPLPFMAQTSMAYFSAEVEDGLPIDTEHQLRLAEAESAWLDDAGFGDGQDPHNARLFRFPEDFGLTLDDSTHAGSAADFGLKAGEPKLNENELSENELNEDEFTLSNMSTGLPGGWQLRLKQSLSFPGLAQGILAPLISLYHKDKLAALADFTQMGQEEYASTGAIEFTVERPAPD</sequence>
<keyword evidence="1 10" id="KW-0540">Nuclease</keyword>
<feature type="domain" description="RecC C-terminal" evidence="11">
    <location>
        <begin position="841"/>
        <end position="1067"/>
    </location>
</feature>
<dbReference type="Gene3D" id="1.10.10.160">
    <property type="match status" value="1"/>
</dbReference>
<evidence type="ECO:0000259" key="11">
    <source>
        <dbReference type="Pfam" id="PF17946"/>
    </source>
</evidence>
<dbReference type="GO" id="GO:0003678">
    <property type="term" value="F:DNA helicase activity"/>
    <property type="evidence" value="ECO:0007669"/>
    <property type="project" value="UniProtKB-UniRule"/>
</dbReference>
<comment type="subunit">
    <text evidence="10">Heterotrimer of RecB, RecC and RecD. All subunits contribute to DNA-binding.</text>
</comment>
<name>A0A6G7LRX9_9GAMM</name>
<dbReference type="Gene3D" id="1.10.486.10">
    <property type="entry name" value="PCRA, domain 4"/>
    <property type="match status" value="1"/>
</dbReference>
<evidence type="ECO:0000256" key="6">
    <source>
        <dbReference type="ARBA" id="ARBA00022839"/>
    </source>
</evidence>
<dbReference type="Pfam" id="PF17946">
    <property type="entry name" value="RecC_C"/>
    <property type="match status" value="1"/>
</dbReference>
<protein>
    <recommendedName>
        <fullName evidence="10">RecBCD enzyme subunit RecC</fullName>
    </recommendedName>
    <alternativeName>
        <fullName evidence="10">Exonuclease V subunit RecC</fullName>
        <shortName evidence="10">ExoV subunit RecC</shortName>
    </alternativeName>
    <alternativeName>
        <fullName evidence="10">Helicase/nuclease RecBCD subunit RecC</fullName>
    </alternativeName>
</protein>
<dbReference type="Pfam" id="PF04257">
    <property type="entry name" value="Exonuc_V_gamma"/>
    <property type="match status" value="1"/>
</dbReference>
<keyword evidence="9 10" id="KW-0234">DNA repair</keyword>
<evidence type="ECO:0000256" key="4">
    <source>
        <dbReference type="ARBA" id="ARBA00022801"/>
    </source>
</evidence>
<keyword evidence="3 10" id="KW-0227">DNA damage</keyword>
<dbReference type="SUPFAM" id="SSF52980">
    <property type="entry name" value="Restriction endonuclease-like"/>
    <property type="match status" value="1"/>
</dbReference>
<dbReference type="InterPro" id="IPR027417">
    <property type="entry name" value="P-loop_NTPase"/>
</dbReference>
<keyword evidence="6 10" id="KW-0269">Exonuclease</keyword>
<evidence type="ECO:0000256" key="2">
    <source>
        <dbReference type="ARBA" id="ARBA00022741"/>
    </source>
</evidence>
<dbReference type="Gene3D" id="1.10.10.990">
    <property type="match status" value="1"/>
</dbReference>
<organism evidence="12 13">
    <name type="scientific">Shewanella chilikensis</name>
    <dbReference type="NCBI Taxonomy" id="558541"/>
    <lineage>
        <taxon>Bacteria</taxon>
        <taxon>Pseudomonadati</taxon>
        <taxon>Pseudomonadota</taxon>
        <taxon>Gammaproteobacteria</taxon>
        <taxon>Alteromonadales</taxon>
        <taxon>Shewanellaceae</taxon>
        <taxon>Shewanella</taxon>
    </lineage>
</organism>
<proteinExistence type="inferred from homology"/>
<dbReference type="RefSeq" id="WP_165565001.1">
    <property type="nucleotide sequence ID" value="NZ_CP045857.1"/>
</dbReference>
<dbReference type="InterPro" id="IPR041500">
    <property type="entry name" value="RecC_C"/>
</dbReference>
<evidence type="ECO:0000256" key="8">
    <source>
        <dbReference type="ARBA" id="ARBA00023125"/>
    </source>
</evidence>
<evidence type="ECO:0000256" key="5">
    <source>
        <dbReference type="ARBA" id="ARBA00022806"/>
    </source>
</evidence>
<dbReference type="GO" id="GO:0009338">
    <property type="term" value="C:exodeoxyribonuclease V complex"/>
    <property type="evidence" value="ECO:0007669"/>
    <property type="project" value="InterPro"/>
</dbReference>
<dbReference type="PIRSF" id="PIRSF000980">
    <property type="entry name" value="RecC"/>
    <property type="match status" value="1"/>
</dbReference>
<comment type="miscellaneous">
    <text evidence="10">In the RecBCD complex, RecB has a slow 3'-5' helicase, an exonuclease activity and loads RecA onto ssDNA, RecD has a fast 5'-3' helicase activity, while RecC stimulates the ATPase and processivity of the RecB helicase and contributes to recognition of the Chi site.</text>
</comment>
<comment type="function">
    <text evidence="10">A helicase/nuclease that prepares dsDNA breaks (DSB) for recombinational DNA repair. Binds to DSBs and unwinds DNA via a highly rapid and processive ATP-dependent bidirectional helicase activity. Unwinds dsDNA until it encounters a Chi (crossover hotspot instigator) sequence from the 3' direction. Cuts ssDNA a few nucleotides 3' to the Chi site. The properties and activities of the enzyme are changed at Chi. The Chi-altered holoenzyme produces a long 3'-ssDNA overhang and facilitates RecA-binding to the ssDNA for homologous DNA recombination and repair. Holoenzyme degrades any linearized DNA that is unable to undergo homologous recombination. In the holoenzyme this subunit recognizes the wild-type Chi sequence, and when added to isolated RecB increases its ATP-dependent helicase processivity.</text>
</comment>
<reference evidence="12 13" key="1">
    <citation type="submission" date="2019-11" db="EMBL/GenBank/DDBJ databases">
        <title>Complete Genome Sequence of Shewanella chilikensis Strain DC57, Isolated from Corroded Seal Rings at a floating production facility in Australia.</title>
        <authorList>
            <person name="Salgar-Chaparro S.J."/>
            <person name="Castillo-Villamizar G.A."/>
            <person name="Poehlein A."/>
            <person name="Daniel R."/>
            <person name="Machuca L."/>
        </authorList>
    </citation>
    <scope>NUCLEOTIDE SEQUENCE [LARGE SCALE GENOMIC DNA]</scope>
    <source>
        <strain evidence="12 13">DC57</strain>
    </source>
</reference>
<evidence type="ECO:0000256" key="10">
    <source>
        <dbReference type="HAMAP-Rule" id="MF_01486"/>
    </source>
</evidence>
<evidence type="ECO:0000256" key="9">
    <source>
        <dbReference type="ARBA" id="ARBA00023204"/>
    </source>
</evidence>
<dbReference type="InterPro" id="IPR011335">
    <property type="entry name" value="Restrct_endonuc-II-like"/>
</dbReference>
<evidence type="ECO:0000256" key="1">
    <source>
        <dbReference type="ARBA" id="ARBA00022722"/>
    </source>
</evidence>
<dbReference type="KEGG" id="schk:GII14_10400"/>
<keyword evidence="5 10" id="KW-0347">Helicase</keyword>
<evidence type="ECO:0000256" key="7">
    <source>
        <dbReference type="ARBA" id="ARBA00022840"/>
    </source>
</evidence>
<dbReference type="GO" id="GO:0000724">
    <property type="term" value="P:double-strand break repair via homologous recombination"/>
    <property type="evidence" value="ECO:0007669"/>
    <property type="project" value="UniProtKB-UniRule"/>
</dbReference>
<keyword evidence="4 10" id="KW-0378">Hydrolase</keyword>
<dbReference type="Gene3D" id="3.40.50.10930">
    <property type="match status" value="1"/>
</dbReference>
<dbReference type="AlphaFoldDB" id="A0A6G7LRX9"/>
<dbReference type="GO" id="GO:0008854">
    <property type="term" value="F:exodeoxyribonuclease V activity"/>
    <property type="evidence" value="ECO:0007669"/>
    <property type="project" value="InterPro"/>
</dbReference>
<dbReference type="SUPFAM" id="SSF52540">
    <property type="entry name" value="P-loop containing nucleoside triphosphate hydrolases"/>
    <property type="match status" value="2"/>
</dbReference>
<keyword evidence="7 10" id="KW-0067">ATP-binding</keyword>
<dbReference type="EMBL" id="CP045857">
    <property type="protein sequence ID" value="QIJ04521.1"/>
    <property type="molecule type" value="Genomic_DNA"/>
</dbReference>
<evidence type="ECO:0000256" key="3">
    <source>
        <dbReference type="ARBA" id="ARBA00022763"/>
    </source>
</evidence>
<dbReference type="HAMAP" id="MF_01486">
    <property type="entry name" value="RecC"/>
    <property type="match status" value="1"/>
</dbReference>
<dbReference type="NCBIfam" id="TIGR01450">
    <property type="entry name" value="recC"/>
    <property type="match status" value="1"/>
</dbReference>
<dbReference type="Gene3D" id="3.40.50.300">
    <property type="entry name" value="P-loop containing nucleotide triphosphate hydrolases"/>
    <property type="match status" value="2"/>
</dbReference>
<dbReference type="PANTHER" id="PTHR30591">
    <property type="entry name" value="RECBCD ENZYME SUBUNIT RECC"/>
    <property type="match status" value="1"/>
</dbReference>
<dbReference type="GO" id="GO:0003677">
    <property type="term" value="F:DNA binding"/>
    <property type="evidence" value="ECO:0007669"/>
    <property type="project" value="UniProtKB-UniRule"/>
</dbReference>
<dbReference type="InterPro" id="IPR006697">
    <property type="entry name" value="RecC"/>
</dbReference>
<accession>A0A6G7LRX9</accession>
<dbReference type="PANTHER" id="PTHR30591:SF1">
    <property type="entry name" value="RECBCD ENZYME SUBUNIT RECC"/>
    <property type="match status" value="1"/>
</dbReference>
<evidence type="ECO:0000313" key="12">
    <source>
        <dbReference type="EMBL" id="QIJ04521.1"/>
    </source>
</evidence>
<dbReference type="Proteomes" id="UP000502117">
    <property type="component" value="Chromosome"/>
</dbReference>